<dbReference type="EMBL" id="CAKKTJ010000319">
    <property type="protein sequence ID" value="CAH0479525.1"/>
    <property type="molecule type" value="Genomic_DNA"/>
</dbReference>
<proteinExistence type="predicted"/>
<name>A0AAU9L1X6_9STRA</name>
<dbReference type="Proteomes" id="UP001160483">
    <property type="component" value="Unassembled WGS sequence"/>
</dbReference>
<evidence type="ECO:0000313" key="5">
    <source>
        <dbReference type="Proteomes" id="UP001160483"/>
    </source>
</evidence>
<feature type="chain" id="PRO_5043358840" evidence="1">
    <location>
        <begin position="19"/>
        <end position="76"/>
    </location>
</feature>
<evidence type="ECO:0000313" key="2">
    <source>
        <dbReference type="EMBL" id="CAH0479525.1"/>
    </source>
</evidence>
<accession>A0AAU9L1X6</accession>
<keyword evidence="1" id="KW-0732">Signal</keyword>
<dbReference type="EMBL" id="CAKLCB010000103">
    <property type="protein sequence ID" value="CAH0515130.1"/>
    <property type="molecule type" value="Genomic_DNA"/>
</dbReference>
<comment type="caution">
    <text evidence="2">The sequence shown here is derived from an EMBL/GenBank/DDBJ whole genome shotgun (WGS) entry which is preliminary data.</text>
</comment>
<dbReference type="Proteomes" id="UP001158986">
    <property type="component" value="Unassembled WGS sequence"/>
</dbReference>
<sequence length="76" mass="8779">MVLLKRPLAVLWPALVLARQPREPSPRGTIELDRGTGFIHQAWDIISPGFEYGKYRSYNRHMTSVQAVFRAALYKH</sequence>
<feature type="signal peptide" evidence="1">
    <location>
        <begin position="1"/>
        <end position="18"/>
    </location>
</feature>
<gene>
    <name evidence="3" type="ORF">PBS001_LOCUS1851</name>
    <name evidence="2" type="ORF">PBS003_LOCUS6160</name>
</gene>
<evidence type="ECO:0000313" key="4">
    <source>
        <dbReference type="Proteomes" id="UP001158986"/>
    </source>
</evidence>
<protein>
    <submittedName>
        <fullName evidence="2">Uncharacterized protein</fullName>
    </submittedName>
</protein>
<reference evidence="2 4" key="1">
    <citation type="submission" date="2021-11" db="EMBL/GenBank/DDBJ databases">
        <authorList>
            <person name="Islam A."/>
            <person name="Islam S."/>
            <person name="Flora M.S."/>
            <person name="Rahman M."/>
            <person name="Ziaur R.M."/>
            <person name="Epstein J.H."/>
            <person name="Hassan M."/>
            <person name="Klassen M."/>
            <person name="Woodard K."/>
            <person name="Webb A."/>
            <person name="Webby R.J."/>
            <person name="El Zowalaty M.E."/>
        </authorList>
    </citation>
    <scope>NUCLEOTIDE SEQUENCE</scope>
    <source>
        <strain evidence="3">Pbs1</strain>
        <strain evidence="2">Pbs3</strain>
    </source>
</reference>
<evidence type="ECO:0000313" key="3">
    <source>
        <dbReference type="EMBL" id="CAH0515130.1"/>
    </source>
</evidence>
<evidence type="ECO:0000256" key="1">
    <source>
        <dbReference type="SAM" id="SignalP"/>
    </source>
</evidence>
<organism evidence="2 5">
    <name type="scientific">Peronospora belbahrii</name>
    <dbReference type="NCBI Taxonomy" id="622444"/>
    <lineage>
        <taxon>Eukaryota</taxon>
        <taxon>Sar</taxon>
        <taxon>Stramenopiles</taxon>
        <taxon>Oomycota</taxon>
        <taxon>Peronosporomycetes</taxon>
        <taxon>Peronosporales</taxon>
        <taxon>Peronosporaceae</taxon>
        <taxon>Peronospora</taxon>
    </lineage>
</organism>
<keyword evidence="4" id="KW-1185">Reference proteome</keyword>
<dbReference type="AlphaFoldDB" id="A0AAU9L1X6"/>